<dbReference type="PROSITE" id="PS50088">
    <property type="entry name" value="ANK_REPEAT"/>
    <property type="match status" value="1"/>
</dbReference>
<dbReference type="InterPro" id="IPR036770">
    <property type="entry name" value="Ankyrin_rpt-contain_sf"/>
</dbReference>
<reference evidence="2 3" key="1">
    <citation type="submission" date="2018-12" db="EMBL/GenBank/DDBJ databases">
        <title>Draft genome sequence of Xylaria grammica IHI A82.</title>
        <authorList>
            <person name="Buettner E."/>
            <person name="Kellner H."/>
        </authorList>
    </citation>
    <scope>NUCLEOTIDE SEQUENCE [LARGE SCALE GENOMIC DNA]</scope>
    <source>
        <strain evidence="2 3">IHI A82</strain>
    </source>
</reference>
<dbReference type="Gene3D" id="1.25.40.20">
    <property type="entry name" value="Ankyrin repeat-containing domain"/>
    <property type="match status" value="2"/>
</dbReference>
<dbReference type="PANTHER" id="PTHR10039:SF14">
    <property type="entry name" value="NACHT DOMAIN-CONTAINING PROTEIN"/>
    <property type="match status" value="1"/>
</dbReference>
<dbReference type="EMBL" id="RYZI01000046">
    <property type="protein sequence ID" value="RWA12622.1"/>
    <property type="molecule type" value="Genomic_DNA"/>
</dbReference>
<evidence type="ECO:0000256" key="1">
    <source>
        <dbReference type="PROSITE-ProRule" id="PRU00023"/>
    </source>
</evidence>
<sequence>MSQIEQVVTIFLNVSNVVAFVWGPIKFSLLVAEIGEVIPSLWQYDQLFKAARPVLEVLERYFCDILEFHLNALEVFSSPAWKAFFNSAWKTFKTKFNPILESLKRHRTLLLDERLNTAVLEIQTSRSEILVALDGSTKQSVDNFSRVEAHIRDVFTKLSEQLYGLQQSAKANEEHIRNSRMELGVIINKLDPPDFEGDQVSAMNICHSGSGRWIFESAVFSKWRSLRASQILYYSYMACLVQRASEIGQRFGLDLEEEQDIVRRVIDIAKGMFLYARVVMDNLIAQGSAAEWDEELQKKFPDGLDQAYERVVFRILDCPKRSEKQREAAAKILRWLTCAIRIQEFAIQSTDESTIARLFAGLSLVHSTARSYLINTGRVNIIEENAHMAVWSSAYLASLPFSTETRGTEIRQIALSGYYGLEDYAVSSIQTHIIRGLEQMANLSSATAHRLQHVLSNLTKHPCLAVDSQKELDYPENMRAYFKGNNHEGLTCRRLEQVSSLIRDVTEEIKPEELDRRTKDIFLSLNGVPQYRCRKLKCSMFSLDFENKKSRDLHINEHSNQFTCSAYGCPRRTIGFPSSSDLQKHEKEAHTTTVKQFDLFPSAKKPKDIWDACAQGDLEFVKDFYASGGDLHATKTRRSRLRPIYIATRNRHSHICEFLGLNGCDAFEASSFDTRFSALGEAMRMNNKNLFKTLINSATEKNIETFINSKDLCKHIVTAVNTGVHTFLDTLQSMRHKRREGFGAEELLRMTCRAEASYNASTVDFIEEIFGLLSPRDRADLLTKRDSRGNNELYCACVYECENAVVFFLRHMETEDIYHMAHGAQTPIYQTLLKSNLAIASRIVHHDPTNAMAVCDKKQNRPIHIACEMQNRVKFIELFLPYCAGHLNEVNENGDTPLHLAVRCKDSAIVKVEMLLETGEVDLSKRNREGKTVFDLEISPEIRELLRLYHEKLLLGNDEADRDALVFQET</sequence>
<gene>
    <name evidence="2" type="ORF">EKO27_g2507</name>
</gene>
<dbReference type="AlphaFoldDB" id="A0A439DDZ1"/>
<dbReference type="PROSITE" id="PS50297">
    <property type="entry name" value="ANK_REP_REGION"/>
    <property type="match status" value="1"/>
</dbReference>
<dbReference type="SUPFAM" id="SSF48403">
    <property type="entry name" value="Ankyrin repeat"/>
    <property type="match status" value="1"/>
</dbReference>
<dbReference type="SMART" id="SM00248">
    <property type="entry name" value="ANK"/>
    <property type="match status" value="6"/>
</dbReference>
<evidence type="ECO:0008006" key="4">
    <source>
        <dbReference type="Google" id="ProtNLM"/>
    </source>
</evidence>
<accession>A0A439DDZ1</accession>
<proteinExistence type="predicted"/>
<protein>
    <recommendedName>
        <fullName evidence="4">C2H2-type domain-containing protein</fullName>
    </recommendedName>
</protein>
<dbReference type="Pfam" id="PF12796">
    <property type="entry name" value="Ank_2"/>
    <property type="match status" value="1"/>
</dbReference>
<dbReference type="STRING" id="363999.A0A439DDZ1"/>
<comment type="caution">
    <text evidence="2">The sequence shown here is derived from an EMBL/GenBank/DDBJ whole genome shotgun (WGS) entry which is preliminary data.</text>
</comment>
<dbReference type="InterPro" id="IPR002110">
    <property type="entry name" value="Ankyrin_rpt"/>
</dbReference>
<organism evidence="2 3">
    <name type="scientific">Xylaria grammica</name>
    <dbReference type="NCBI Taxonomy" id="363999"/>
    <lineage>
        <taxon>Eukaryota</taxon>
        <taxon>Fungi</taxon>
        <taxon>Dikarya</taxon>
        <taxon>Ascomycota</taxon>
        <taxon>Pezizomycotina</taxon>
        <taxon>Sordariomycetes</taxon>
        <taxon>Xylariomycetidae</taxon>
        <taxon>Xylariales</taxon>
        <taxon>Xylariaceae</taxon>
        <taxon>Xylaria</taxon>
    </lineage>
</organism>
<keyword evidence="1" id="KW-0040">ANK repeat</keyword>
<keyword evidence="3" id="KW-1185">Reference proteome</keyword>
<name>A0A439DDZ1_9PEZI</name>
<dbReference type="Proteomes" id="UP000286045">
    <property type="component" value="Unassembled WGS sequence"/>
</dbReference>
<evidence type="ECO:0000313" key="2">
    <source>
        <dbReference type="EMBL" id="RWA12622.1"/>
    </source>
</evidence>
<feature type="repeat" description="ANK" evidence="1">
    <location>
        <begin position="893"/>
        <end position="919"/>
    </location>
</feature>
<dbReference type="PANTHER" id="PTHR10039">
    <property type="entry name" value="AMELOGENIN"/>
    <property type="match status" value="1"/>
</dbReference>
<evidence type="ECO:0000313" key="3">
    <source>
        <dbReference type="Proteomes" id="UP000286045"/>
    </source>
</evidence>